<dbReference type="EMBL" id="QKKF02004048">
    <property type="protein sequence ID" value="RZF47547.1"/>
    <property type="molecule type" value="Genomic_DNA"/>
</dbReference>
<evidence type="ECO:0000313" key="3">
    <source>
        <dbReference type="EMBL" id="RZF47547.1"/>
    </source>
</evidence>
<evidence type="ECO:0000256" key="2">
    <source>
        <dbReference type="SAM" id="Phobius"/>
    </source>
</evidence>
<protein>
    <submittedName>
        <fullName evidence="3">Uncharacterized protein</fullName>
    </submittedName>
</protein>
<feature type="transmembrane region" description="Helical" evidence="2">
    <location>
        <begin position="120"/>
        <end position="142"/>
    </location>
</feature>
<gene>
    <name evidence="3" type="ORF">LSTR_LSTR009083</name>
</gene>
<feature type="region of interest" description="Disordered" evidence="1">
    <location>
        <begin position="153"/>
        <end position="174"/>
    </location>
</feature>
<comment type="caution">
    <text evidence="3">The sequence shown here is derived from an EMBL/GenBank/DDBJ whole genome shotgun (WGS) entry which is preliminary data.</text>
</comment>
<dbReference type="Proteomes" id="UP000291343">
    <property type="component" value="Unassembled WGS sequence"/>
</dbReference>
<dbReference type="InParanoid" id="A0A482XP50"/>
<dbReference type="PANTHER" id="PTHR36694:SF11">
    <property type="entry name" value="LP21121P-RELATED"/>
    <property type="match status" value="1"/>
</dbReference>
<keyword evidence="2" id="KW-1133">Transmembrane helix</keyword>
<organism evidence="3 4">
    <name type="scientific">Laodelphax striatellus</name>
    <name type="common">Small brown planthopper</name>
    <name type="synonym">Delphax striatella</name>
    <dbReference type="NCBI Taxonomy" id="195883"/>
    <lineage>
        <taxon>Eukaryota</taxon>
        <taxon>Metazoa</taxon>
        <taxon>Ecdysozoa</taxon>
        <taxon>Arthropoda</taxon>
        <taxon>Hexapoda</taxon>
        <taxon>Insecta</taxon>
        <taxon>Pterygota</taxon>
        <taxon>Neoptera</taxon>
        <taxon>Paraneoptera</taxon>
        <taxon>Hemiptera</taxon>
        <taxon>Auchenorrhyncha</taxon>
        <taxon>Fulgoroidea</taxon>
        <taxon>Delphacidae</taxon>
        <taxon>Criomorphinae</taxon>
        <taxon>Laodelphax</taxon>
    </lineage>
</organism>
<keyword evidence="2" id="KW-0472">Membrane</keyword>
<reference evidence="3 4" key="1">
    <citation type="journal article" date="2017" name="Gigascience">
        <title>Genome sequence of the small brown planthopper, Laodelphax striatellus.</title>
        <authorList>
            <person name="Zhu J."/>
            <person name="Jiang F."/>
            <person name="Wang X."/>
            <person name="Yang P."/>
            <person name="Bao Y."/>
            <person name="Zhao W."/>
            <person name="Wang W."/>
            <person name="Lu H."/>
            <person name="Wang Q."/>
            <person name="Cui N."/>
            <person name="Li J."/>
            <person name="Chen X."/>
            <person name="Luo L."/>
            <person name="Yu J."/>
            <person name="Kang L."/>
            <person name="Cui F."/>
        </authorList>
    </citation>
    <scope>NUCLEOTIDE SEQUENCE [LARGE SCALE GENOMIC DNA]</scope>
    <source>
        <strain evidence="3">Lst14</strain>
    </source>
</reference>
<name>A0A482XP50_LAOST</name>
<sequence length="174" mass="20410">MCRLIPKINKRLVYHSLREMSVFAAAFTTVFALIEMGMHYHGMHNPNVTQISYYKEYHTPICIVVICVFGFLFVSSIIFAIGIQEEWSLLYLPWLVTYSIVTILVIAQLIYLVIDNFLLPHILLGVLAGVNTFFIWIGCNFYEETRDTVRAEKRKQRDQRQQVTRESVNRYSDY</sequence>
<dbReference type="AlphaFoldDB" id="A0A482XP50"/>
<proteinExistence type="predicted"/>
<dbReference type="PANTHER" id="PTHR36694">
    <property type="entry name" value="PASIFLORA 1, ISOFORM A-RELATED"/>
    <property type="match status" value="1"/>
</dbReference>
<accession>A0A482XP50</accession>
<dbReference type="OrthoDB" id="10331095at2759"/>
<feature type="transmembrane region" description="Helical" evidence="2">
    <location>
        <begin position="58"/>
        <end position="83"/>
    </location>
</feature>
<evidence type="ECO:0000313" key="4">
    <source>
        <dbReference type="Proteomes" id="UP000291343"/>
    </source>
</evidence>
<keyword evidence="2" id="KW-0812">Transmembrane</keyword>
<keyword evidence="4" id="KW-1185">Reference proteome</keyword>
<feature type="transmembrane region" description="Helical" evidence="2">
    <location>
        <begin position="90"/>
        <end position="114"/>
    </location>
</feature>
<evidence type="ECO:0000256" key="1">
    <source>
        <dbReference type="SAM" id="MobiDB-lite"/>
    </source>
</evidence>
<feature type="transmembrane region" description="Helical" evidence="2">
    <location>
        <begin position="20"/>
        <end position="38"/>
    </location>
</feature>
<feature type="compositionally biased region" description="Polar residues" evidence="1">
    <location>
        <begin position="161"/>
        <end position="174"/>
    </location>
</feature>